<dbReference type="InterPro" id="IPR020633">
    <property type="entry name" value="Thymidine_kinase_CS"/>
</dbReference>
<keyword evidence="9" id="KW-0479">Metal-binding</keyword>
<proteinExistence type="inferred from homology"/>
<dbReference type="GO" id="GO:0004797">
    <property type="term" value="F:thymidine kinase activity"/>
    <property type="evidence" value="ECO:0007669"/>
    <property type="project" value="UniProtKB-UniRule"/>
</dbReference>
<evidence type="ECO:0000256" key="11">
    <source>
        <dbReference type="PIRSR" id="PIRSR035805-2"/>
    </source>
</evidence>
<dbReference type="EC" id="2.7.1.21" evidence="2 9"/>
<protein>
    <recommendedName>
        <fullName evidence="2 9">Thymidine kinase</fullName>
        <ecNumber evidence="2 9">2.7.1.21</ecNumber>
    </recommendedName>
</protein>
<dbReference type="RefSeq" id="WP_133638940.1">
    <property type="nucleotide sequence ID" value="NZ_SNZV01000001.1"/>
</dbReference>
<dbReference type="HAMAP" id="MF_00124">
    <property type="entry name" value="Thymidine_kinase"/>
    <property type="match status" value="1"/>
</dbReference>
<dbReference type="Proteomes" id="UP000294752">
    <property type="component" value="Unassembled WGS sequence"/>
</dbReference>
<gene>
    <name evidence="9" type="primary">tdk</name>
    <name evidence="14" type="ORF">B0I21_10123</name>
</gene>
<evidence type="ECO:0000313" key="14">
    <source>
        <dbReference type="EMBL" id="TDS17162.1"/>
    </source>
</evidence>
<dbReference type="Pfam" id="PF00265">
    <property type="entry name" value="TK"/>
    <property type="match status" value="1"/>
</dbReference>
<evidence type="ECO:0000256" key="10">
    <source>
        <dbReference type="PIRSR" id="PIRSR035805-1"/>
    </source>
</evidence>
<evidence type="ECO:0000256" key="1">
    <source>
        <dbReference type="ARBA" id="ARBA00007587"/>
    </source>
</evidence>
<keyword evidence="8 9" id="KW-0067">ATP-binding</keyword>
<keyword evidence="3 9" id="KW-0963">Cytoplasm</keyword>
<feature type="binding site" evidence="9">
    <location>
        <begin position="95"/>
        <end position="98"/>
    </location>
    <ligand>
        <name>ATP</name>
        <dbReference type="ChEBI" id="CHEBI:30616"/>
    </ligand>
</feature>
<dbReference type="Gene3D" id="3.40.50.300">
    <property type="entry name" value="P-loop containing nucleotide triphosphate hydrolases"/>
    <property type="match status" value="1"/>
</dbReference>
<evidence type="ECO:0000313" key="15">
    <source>
        <dbReference type="Proteomes" id="UP000294752"/>
    </source>
</evidence>
<feature type="binding site" evidence="9">
    <location>
        <begin position="23"/>
        <end position="30"/>
    </location>
    <ligand>
        <name>ATP</name>
        <dbReference type="ChEBI" id="CHEBI:30616"/>
    </ligand>
</feature>
<feature type="binding site" evidence="9">
    <location>
        <position position="184"/>
    </location>
    <ligand>
        <name>Zn(2+)</name>
        <dbReference type="ChEBI" id="CHEBI:29105"/>
    </ligand>
</feature>
<dbReference type="InterPro" id="IPR001267">
    <property type="entry name" value="Thymidine_kinase"/>
</dbReference>
<evidence type="ECO:0000256" key="8">
    <source>
        <dbReference type="ARBA" id="ARBA00022840"/>
    </source>
</evidence>
<feature type="binding site" evidence="11">
    <location>
        <position position="180"/>
    </location>
    <ligand>
        <name>substrate</name>
    </ligand>
</feature>
<comment type="similarity">
    <text evidence="1 9 13">Belongs to the thymidine kinase family.</text>
</comment>
<feature type="binding site" evidence="9">
    <location>
        <position position="155"/>
    </location>
    <ligand>
        <name>Zn(2+)</name>
        <dbReference type="ChEBI" id="CHEBI:29105"/>
    </ligand>
</feature>
<dbReference type="Gene3D" id="3.30.60.20">
    <property type="match status" value="1"/>
</dbReference>
<evidence type="ECO:0000256" key="2">
    <source>
        <dbReference type="ARBA" id="ARBA00012118"/>
    </source>
</evidence>
<evidence type="ECO:0000256" key="5">
    <source>
        <dbReference type="ARBA" id="ARBA00022679"/>
    </source>
</evidence>
<evidence type="ECO:0000256" key="13">
    <source>
        <dbReference type="RuleBase" id="RU004165"/>
    </source>
</evidence>
<keyword evidence="15" id="KW-1185">Reference proteome</keyword>
<name>A0A4R7D9W7_9SPHI</name>
<dbReference type="GO" id="GO:0005524">
    <property type="term" value="F:ATP binding"/>
    <property type="evidence" value="ECO:0007669"/>
    <property type="project" value="UniProtKB-UniRule"/>
</dbReference>
<feature type="binding site" evidence="9">
    <location>
        <position position="152"/>
    </location>
    <ligand>
        <name>Zn(2+)</name>
        <dbReference type="ChEBI" id="CHEBI:29105"/>
    </ligand>
</feature>
<dbReference type="SUPFAM" id="SSF57716">
    <property type="entry name" value="Glucocorticoid receptor-like (DNA-binding domain)"/>
    <property type="match status" value="1"/>
</dbReference>
<evidence type="ECO:0000256" key="4">
    <source>
        <dbReference type="ARBA" id="ARBA00022634"/>
    </source>
</evidence>
<dbReference type="PANTHER" id="PTHR11441:SF0">
    <property type="entry name" value="THYMIDINE KINASE, CYTOSOLIC"/>
    <property type="match status" value="1"/>
</dbReference>
<dbReference type="GO" id="GO:0008270">
    <property type="term" value="F:zinc ion binding"/>
    <property type="evidence" value="ECO:0007669"/>
    <property type="project" value="UniProtKB-UniRule"/>
</dbReference>
<dbReference type="EMBL" id="SNZV01000001">
    <property type="protein sequence ID" value="TDS17162.1"/>
    <property type="molecule type" value="Genomic_DNA"/>
</dbReference>
<accession>A0A4R7D9W7</accession>
<dbReference type="PROSITE" id="PS00603">
    <property type="entry name" value="TK_CELLULAR_TYPE"/>
    <property type="match status" value="1"/>
</dbReference>
<dbReference type="GO" id="GO:0046104">
    <property type="term" value="P:thymidine metabolic process"/>
    <property type="evidence" value="ECO:0007669"/>
    <property type="project" value="TreeGrafter"/>
</dbReference>
<comment type="catalytic activity">
    <reaction evidence="9 12">
        <text>thymidine + ATP = dTMP + ADP + H(+)</text>
        <dbReference type="Rhea" id="RHEA:19129"/>
        <dbReference type="ChEBI" id="CHEBI:15378"/>
        <dbReference type="ChEBI" id="CHEBI:17748"/>
        <dbReference type="ChEBI" id="CHEBI:30616"/>
        <dbReference type="ChEBI" id="CHEBI:63528"/>
        <dbReference type="ChEBI" id="CHEBI:456216"/>
        <dbReference type="EC" id="2.7.1.21"/>
    </reaction>
</comment>
<sequence length="191" mass="21204">MLFSEHTFIQKNSQVGSIEVICGSMFSGKTEELIRRMRRAQFAKLPVEIFKPAIDIRYDERAVVSHNSNSIPSTPISHSSAILLLSADTKVVGIDEAQFFDDELPNVCVQLANAGVRVIVAGLDMDFKGKPFGPIPALMAIAEHVTKVHAVCMQCGAPANYSFRISAQEERVLLGEHDIYEPRCRSCYYNL</sequence>
<comment type="caution">
    <text evidence="14">The sequence shown here is derived from an EMBL/GenBank/DDBJ whole genome shotgun (WGS) entry which is preliminary data.</text>
</comment>
<evidence type="ECO:0000256" key="3">
    <source>
        <dbReference type="ARBA" id="ARBA00022490"/>
    </source>
</evidence>
<dbReference type="FunFam" id="3.40.50.300:FF:000384">
    <property type="entry name" value="Thymidine kinase"/>
    <property type="match status" value="1"/>
</dbReference>
<dbReference type="NCBIfam" id="NF003296">
    <property type="entry name" value="PRK04296.1-1"/>
    <property type="match status" value="1"/>
</dbReference>
<dbReference type="GO" id="GO:0071897">
    <property type="term" value="P:DNA biosynthetic process"/>
    <property type="evidence" value="ECO:0007669"/>
    <property type="project" value="UniProtKB-KW"/>
</dbReference>
<dbReference type="OrthoDB" id="9781579at2"/>
<dbReference type="PANTHER" id="PTHR11441">
    <property type="entry name" value="THYMIDINE KINASE"/>
    <property type="match status" value="1"/>
</dbReference>
<dbReference type="PIRSF" id="PIRSF035805">
    <property type="entry name" value="TK_cell"/>
    <property type="match status" value="1"/>
</dbReference>
<dbReference type="InterPro" id="IPR027417">
    <property type="entry name" value="P-loop_NTPase"/>
</dbReference>
<keyword evidence="7 9" id="KW-0418">Kinase</keyword>
<keyword evidence="9" id="KW-0862">Zinc</keyword>
<keyword evidence="6 9" id="KW-0547">Nucleotide-binding</keyword>
<dbReference type="AlphaFoldDB" id="A0A4R7D9W7"/>
<evidence type="ECO:0000256" key="9">
    <source>
        <dbReference type="HAMAP-Rule" id="MF_00124"/>
    </source>
</evidence>
<evidence type="ECO:0000256" key="7">
    <source>
        <dbReference type="ARBA" id="ARBA00022777"/>
    </source>
</evidence>
<comment type="subcellular location">
    <subcellularLocation>
        <location evidence="9">Cytoplasm</location>
    </subcellularLocation>
</comment>
<keyword evidence="4 9" id="KW-0237">DNA synthesis</keyword>
<reference evidence="14 15" key="1">
    <citation type="submission" date="2019-03" db="EMBL/GenBank/DDBJ databases">
        <title>Genomic Encyclopedia of Type Strains, Phase III (KMG-III): the genomes of soil and plant-associated and newly described type strains.</title>
        <authorList>
            <person name="Whitman W."/>
        </authorList>
    </citation>
    <scope>NUCLEOTIDE SEQUENCE [LARGE SCALE GENOMIC DNA]</scope>
    <source>
        <strain evidence="14 15">CGMCC 1.12801</strain>
    </source>
</reference>
<dbReference type="GO" id="GO:0005829">
    <property type="term" value="C:cytosol"/>
    <property type="evidence" value="ECO:0007669"/>
    <property type="project" value="TreeGrafter"/>
</dbReference>
<comment type="subunit">
    <text evidence="9">Homotetramer.</text>
</comment>
<keyword evidence="5 9" id="KW-0808">Transferase</keyword>
<evidence type="ECO:0000256" key="12">
    <source>
        <dbReference type="RuleBase" id="RU000544"/>
    </source>
</evidence>
<organism evidence="14 15">
    <name type="scientific">Sphingobacterium paludis</name>
    <dbReference type="NCBI Taxonomy" id="1476465"/>
    <lineage>
        <taxon>Bacteria</taxon>
        <taxon>Pseudomonadati</taxon>
        <taxon>Bacteroidota</taxon>
        <taxon>Sphingobacteriia</taxon>
        <taxon>Sphingobacteriales</taxon>
        <taxon>Sphingobacteriaceae</taxon>
        <taxon>Sphingobacterium</taxon>
    </lineage>
</organism>
<evidence type="ECO:0000256" key="6">
    <source>
        <dbReference type="ARBA" id="ARBA00022741"/>
    </source>
</evidence>
<feature type="binding site" evidence="11">
    <location>
        <begin position="172"/>
        <end position="175"/>
    </location>
    <ligand>
        <name>substrate</name>
    </ligand>
</feature>
<feature type="binding site" evidence="9">
    <location>
        <position position="187"/>
    </location>
    <ligand>
        <name>Zn(2+)</name>
        <dbReference type="ChEBI" id="CHEBI:29105"/>
    </ligand>
</feature>
<dbReference type="SUPFAM" id="SSF52540">
    <property type="entry name" value="P-loop containing nucleoside triphosphate hydrolases"/>
    <property type="match status" value="1"/>
</dbReference>
<feature type="active site" description="Proton acceptor" evidence="9 10">
    <location>
        <position position="96"/>
    </location>
</feature>